<dbReference type="OrthoDB" id="660555at2759"/>
<evidence type="ECO:0000313" key="3">
    <source>
        <dbReference type="Proteomes" id="UP000292702"/>
    </source>
</evidence>
<feature type="compositionally biased region" description="Polar residues" evidence="1">
    <location>
        <begin position="15"/>
        <end position="36"/>
    </location>
</feature>
<dbReference type="STRING" id="92696.A0A4R0R2L3"/>
<keyword evidence="3" id="KW-1185">Reference proteome</keyword>
<gene>
    <name evidence="2" type="ORF">EIP91_010611</name>
</gene>
<reference evidence="2 3" key="1">
    <citation type="submission" date="2018-11" db="EMBL/GenBank/DDBJ databases">
        <title>Genome assembly of Steccherinum ochraceum LE-BIN_3174, the white-rot fungus of the Steccherinaceae family (The Residual Polyporoid clade, Polyporales, Basidiomycota).</title>
        <authorList>
            <person name="Fedorova T.V."/>
            <person name="Glazunova O.A."/>
            <person name="Landesman E.O."/>
            <person name="Moiseenko K.V."/>
            <person name="Psurtseva N.V."/>
            <person name="Savinova O.S."/>
            <person name="Shakhova N.V."/>
            <person name="Tyazhelova T.V."/>
            <person name="Vasina D.V."/>
        </authorList>
    </citation>
    <scope>NUCLEOTIDE SEQUENCE [LARGE SCALE GENOMIC DNA]</scope>
    <source>
        <strain evidence="2 3">LE-BIN_3174</strain>
    </source>
</reference>
<accession>A0A4R0R2L3</accession>
<name>A0A4R0R2L3_9APHY</name>
<protein>
    <submittedName>
        <fullName evidence="2">Uncharacterized protein</fullName>
    </submittedName>
</protein>
<organism evidence="2 3">
    <name type="scientific">Steccherinum ochraceum</name>
    <dbReference type="NCBI Taxonomy" id="92696"/>
    <lineage>
        <taxon>Eukaryota</taxon>
        <taxon>Fungi</taxon>
        <taxon>Dikarya</taxon>
        <taxon>Basidiomycota</taxon>
        <taxon>Agaricomycotina</taxon>
        <taxon>Agaricomycetes</taxon>
        <taxon>Polyporales</taxon>
        <taxon>Steccherinaceae</taxon>
        <taxon>Steccherinum</taxon>
    </lineage>
</organism>
<dbReference type="Proteomes" id="UP000292702">
    <property type="component" value="Unassembled WGS sequence"/>
</dbReference>
<feature type="region of interest" description="Disordered" evidence="1">
    <location>
        <begin position="1"/>
        <end position="36"/>
    </location>
</feature>
<dbReference type="AlphaFoldDB" id="A0A4R0R2L3"/>
<dbReference type="EMBL" id="RWJN01000644">
    <property type="protein sequence ID" value="TCD60176.1"/>
    <property type="molecule type" value="Genomic_DNA"/>
</dbReference>
<evidence type="ECO:0000313" key="2">
    <source>
        <dbReference type="EMBL" id="TCD60176.1"/>
    </source>
</evidence>
<proteinExistence type="predicted"/>
<sequence length="132" mass="14416">MRRAHTSPRIPHATASRTGSPLRTSSPLPNVISGSHVSDADLGELETYPLRHASAICKASGGGRWAPKPVVRIVGYRAPGSKAPYELDLEREEEEQRIRRANPILRDGDFQLRVPRELEPCSPGGPIALSTF</sequence>
<comment type="caution">
    <text evidence="2">The sequence shown here is derived from an EMBL/GenBank/DDBJ whole genome shotgun (WGS) entry which is preliminary data.</text>
</comment>
<evidence type="ECO:0000256" key="1">
    <source>
        <dbReference type="SAM" id="MobiDB-lite"/>
    </source>
</evidence>